<keyword evidence="2" id="KW-1185">Reference proteome</keyword>
<evidence type="ECO:0000313" key="1">
    <source>
        <dbReference type="EMBL" id="KAF4455088.1"/>
    </source>
</evidence>
<proteinExistence type="predicted"/>
<name>A0A8H4P2U5_9HYPO</name>
<organism evidence="1 2">
    <name type="scientific">Fusarium austroafricanum</name>
    <dbReference type="NCBI Taxonomy" id="2364996"/>
    <lineage>
        <taxon>Eukaryota</taxon>
        <taxon>Fungi</taxon>
        <taxon>Dikarya</taxon>
        <taxon>Ascomycota</taxon>
        <taxon>Pezizomycotina</taxon>
        <taxon>Sordariomycetes</taxon>
        <taxon>Hypocreomycetidae</taxon>
        <taxon>Hypocreales</taxon>
        <taxon>Nectriaceae</taxon>
        <taxon>Fusarium</taxon>
        <taxon>Fusarium concolor species complex</taxon>
    </lineage>
</organism>
<sequence length="172" mass="19693">MTLPGGFTRPLRLRVEAGPLPAVLSTIPDLRNDDHDLSCVKKVAINQREEFLCYFDDSCDIHTLFPFCKELFIVLQHKALADNDVHFFHTEDDDLATFDYTEEARRIYWEDIKTNISTNYGRVLKCDALDGEDVASDISFDSFDNSFDLSESDMRKIPSIHAVEVVPIRTKT</sequence>
<accession>A0A8H4P2U5</accession>
<dbReference type="EMBL" id="JAADJG010000106">
    <property type="protein sequence ID" value="KAF4455088.1"/>
    <property type="molecule type" value="Genomic_DNA"/>
</dbReference>
<dbReference type="OrthoDB" id="3561261at2759"/>
<comment type="caution">
    <text evidence="1">The sequence shown here is derived from an EMBL/GenBank/DDBJ whole genome shotgun (WGS) entry which is preliminary data.</text>
</comment>
<dbReference type="Proteomes" id="UP000605986">
    <property type="component" value="Unassembled WGS sequence"/>
</dbReference>
<reference evidence="1" key="1">
    <citation type="submission" date="2020-01" db="EMBL/GenBank/DDBJ databases">
        <title>Identification and distribution of gene clusters putatively required for synthesis of sphingolipid metabolism inhibitors in phylogenetically diverse species of the filamentous fungus Fusarium.</title>
        <authorList>
            <person name="Kim H.-S."/>
            <person name="Busman M."/>
            <person name="Brown D.W."/>
            <person name="Divon H."/>
            <person name="Uhlig S."/>
            <person name="Proctor R.H."/>
        </authorList>
    </citation>
    <scope>NUCLEOTIDE SEQUENCE</scope>
    <source>
        <strain evidence="1">NRRL 53441</strain>
    </source>
</reference>
<protein>
    <submittedName>
        <fullName evidence="1">Uncharacterized protein</fullName>
    </submittedName>
</protein>
<gene>
    <name evidence="1" type="ORF">F53441_2527</name>
</gene>
<dbReference type="AlphaFoldDB" id="A0A8H4P2U5"/>
<evidence type="ECO:0000313" key="2">
    <source>
        <dbReference type="Proteomes" id="UP000605986"/>
    </source>
</evidence>